<dbReference type="InterPro" id="IPR004136">
    <property type="entry name" value="NMO"/>
</dbReference>
<dbReference type="GO" id="GO:0009636">
    <property type="term" value="P:response to toxic substance"/>
    <property type="evidence" value="ECO:0007669"/>
    <property type="project" value="UniProtKB-KW"/>
</dbReference>
<keyword evidence="8" id="KW-0547">Nucleotide-binding</keyword>
<comment type="catalytic activity">
    <reaction evidence="12">
        <text>3 propionate 3-nitronate + 3 O2 + H2O = 3 3-oxopropanoate + 2 nitrate + nitrite + H2O2 + 3 H(+)</text>
        <dbReference type="Rhea" id="RHEA:57332"/>
        <dbReference type="ChEBI" id="CHEBI:15377"/>
        <dbReference type="ChEBI" id="CHEBI:15378"/>
        <dbReference type="ChEBI" id="CHEBI:15379"/>
        <dbReference type="ChEBI" id="CHEBI:16240"/>
        <dbReference type="ChEBI" id="CHEBI:16301"/>
        <dbReference type="ChEBI" id="CHEBI:17632"/>
        <dbReference type="ChEBI" id="CHEBI:33190"/>
        <dbReference type="ChEBI" id="CHEBI:136067"/>
    </reaction>
</comment>
<evidence type="ECO:0000256" key="8">
    <source>
        <dbReference type="ARBA" id="ARBA00022741"/>
    </source>
</evidence>
<evidence type="ECO:0000256" key="10">
    <source>
        <dbReference type="ARBA" id="ARBA00023033"/>
    </source>
</evidence>
<comment type="cofactor">
    <cofactor evidence="1">
        <name>FMN</name>
        <dbReference type="ChEBI" id="CHEBI:58210"/>
    </cofactor>
</comment>
<comment type="function">
    <text evidence="2">Nitronate monooxygenase that uses molecular oxygen to catalyze the oxidative denitrification of alkyl nitronates. Acts on propionate 3-nitronate (P3N), the presumed physiological substrate. Probably functions in the detoxification of P3N, a metabolic poison produced by plants and fungi as a defense mechanism.</text>
</comment>
<accession>A0A544TQY1</accession>
<keyword evidence="7" id="KW-0288">FMN</keyword>
<evidence type="ECO:0000256" key="9">
    <source>
        <dbReference type="ARBA" id="ARBA00023002"/>
    </source>
</evidence>
<evidence type="ECO:0000256" key="1">
    <source>
        <dbReference type="ARBA" id="ARBA00001917"/>
    </source>
</evidence>
<dbReference type="CDD" id="cd04730">
    <property type="entry name" value="NPD_like"/>
    <property type="match status" value="1"/>
</dbReference>
<dbReference type="Pfam" id="PF03060">
    <property type="entry name" value="NMO"/>
    <property type="match status" value="1"/>
</dbReference>
<evidence type="ECO:0000256" key="12">
    <source>
        <dbReference type="ARBA" id="ARBA00049401"/>
    </source>
</evidence>
<comment type="caution">
    <text evidence="13">The sequence shown here is derived from an EMBL/GenBank/DDBJ whole genome shotgun (WGS) entry which is preliminary data.</text>
</comment>
<evidence type="ECO:0000313" key="13">
    <source>
        <dbReference type="EMBL" id="TQR19859.1"/>
    </source>
</evidence>
<keyword evidence="6" id="KW-0285">Flavoprotein</keyword>
<name>A0A544TQY1_9BACI</name>
<evidence type="ECO:0000256" key="4">
    <source>
        <dbReference type="ARBA" id="ARBA00013457"/>
    </source>
</evidence>
<reference evidence="13 14" key="1">
    <citation type="submission" date="2019-06" db="EMBL/GenBank/DDBJ databases">
        <title>Psychrobacillus vulpis sp. nov., a new species isolated from feces of a red fox that inhabits in The Tablas de Daimiel Natural Park, Albacete, Spain.</title>
        <authorList>
            <person name="Rodriguez M."/>
            <person name="Reina J.C."/>
            <person name="Bejar V."/>
            <person name="Llamas I."/>
        </authorList>
    </citation>
    <scope>NUCLEOTIDE SEQUENCE [LARGE SCALE GENOMIC DNA]</scope>
    <source>
        <strain evidence="13 14">Z8</strain>
    </source>
</reference>
<dbReference type="GO" id="GO:0000166">
    <property type="term" value="F:nucleotide binding"/>
    <property type="evidence" value="ECO:0007669"/>
    <property type="project" value="UniProtKB-KW"/>
</dbReference>
<dbReference type="RefSeq" id="WP_142642547.1">
    <property type="nucleotide sequence ID" value="NZ_VDGI01000010.1"/>
</dbReference>
<dbReference type="EMBL" id="VDGI01000010">
    <property type="protein sequence ID" value="TQR19859.1"/>
    <property type="molecule type" value="Genomic_DNA"/>
</dbReference>
<evidence type="ECO:0000313" key="14">
    <source>
        <dbReference type="Proteomes" id="UP000316626"/>
    </source>
</evidence>
<dbReference type="GO" id="GO:0018580">
    <property type="term" value="F:nitronate monooxygenase activity"/>
    <property type="evidence" value="ECO:0007669"/>
    <property type="project" value="InterPro"/>
</dbReference>
<dbReference type="Gene3D" id="3.20.20.70">
    <property type="entry name" value="Aldolase class I"/>
    <property type="match status" value="1"/>
</dbReference>
<keyword evidence="14" id="KW-1185">Reference proteome</keyword>
<comment type="similarity">
    <text evidence="3">Belongs to the nitronate monooxygenase family. NMO class I subfamily.</text>
</comment>
<dbReference type="AlphaFoldDB" id="A0A544TQY1"/>
<dbReference type="FunFam" id="3.20.20.70:FF:000154">
    <property type="entry name" value="Probable nitronate monooxygenase"/>
    <property type="match status" value="1"/>
</dbReference>
<evidence type="ECO:0000256" key="2">
    <source>
        <dbReference type="ARBA" id="ARBA00003535"/>
    </source>
</evidence>
<evidence type="ECO:0000256" key="5">
    <source>
        <dbReference type="ARBA" id="ARBA00022575"/>
    </source>
</evidence>
<dbReference type="SUPFAM" id="SSF51412">
    <property type="entry name" value="Inosine monophosphate dehydrogenase (IMPDH)"/>
    <property type="match status" value="1"/>
</dbReference>
<evidence type="ECO:0000256" key="11">
    <source>
        <dbReference type="ARBA" id="ARBA00031155"/>
    </source>
</evidence>
<protein>
    <recommendedName>
        <fullName evidence="4">Probable nitronate monooxygenase</fullName>
    </recommendedName>
    <alternativeName>
        <fullName evidence="11">Propionate 3-nitronate monooxygenase</fullName>
    </alternativeName>
</protein>
<keyword evidence="10 13" id="KW-0503">Monooxygenase</keyword>
<evidence type="ECO:0000256" key="6">
    <source>
        <dbReference type="ARBA" id="ARBA00022630"/>
    </source>
</evidence>
<gene>
    <name evidence="13" type="ORF">FG384_10475</name>
</gene>
<keyword evidence="9" id="KW-0560">Oxidoreductase</keyword>
<proteinExistence type="inferred from homology"/>
<dbReference type="InterPro" id="IPR013785">
    <property type="entry name" value="Aldolase_TIM"/>
</dbReference>
<dbReference type="PANTHER" id="PTHR42747">
    <property type="entry name" value="NITRONATE MONOOXYGENASE-RELATED"/>
    <property type="match status" value="1"/>
</dbReference>
<sequence>MPVNAMLKNMKLEIPIIQAPMAGGITTSNLVAAVSNNGALGMIAAGYMSPIQLREQIREVKLLTTNNFGVNLFVPNEFHLSNTEMELANQLLLPYRDALHIHNENMSLPNVDDAFQTFKEQIQVLIEEKVPICSFTFGVPTLDMIQQLKQQGIILIGTATTVAEAIAIEDLAMDAVVVQGSEAGGHRGNFLGNHEESLIGLMSLIPQVANNVTIPVIAAGGIMDGRGLMAALCLGASAVQMGTAFLTCEESGAHSLHKKSIMESKGNDTVLTKAFSGKWARGITNKFIEEMKQHEESFPNFPVQNTLTQSIRKAASEQNNKDFMSLWSGQSTTLAKRETVQSLIKRVMDEARNINIRV</sequence>
<organism evidence="13 14">
    <name type="scientific">Psychrobacillus vulpis</name>
    <dbReference type="NCBI Taxonomy" id="2325572"/>
    <lineage>
        <taxon>Bacteria</taxon>
        <taxon>Bacillati</taxon>
        <taxon>Bacillota</taxon>
        <taxon>Bacilli</taxon>
        <taxon>Bacillales</taxon>
        <taxon>Bacillaceae</taxon>
        <taxon>Psychrobacillus</taxon>
    </lineage>
</organism>
<evidence type="ECO:0000256" key="7">
    <source>
        <dbReference type="ARBA" id="ARBA00022643"/>
    </source>
</evidence>
<evidence type="ECO:0000256" key="3">
    <source>
        <dbReference type="ARBA" id="ARBA00009881"/>
    </source>
</evidence>
<dbReference type="Proteomes" id="UP000316626">
    <property type="component" value="Unassembled WGS sequence"/>
</dbReference>
<dbReference type="OrthoDB" id="9778912at2"/>
<dbReference type="PANTHER" id="PTHR42747:SF3">
    <property type="entry name" value="NITRONATE MONOOXYGENASE-RELATED"/>
    <property type="match status" value="1"/>
</dbReference>
<keyword evidence="5" id="KW-0216">Detoxification</keyword>